<evidence type="ECO:0000313" key="4">
    <source>
        <dbReference type="EMBL" id="AYR06373.1"/>
    </source>
</evidence>
<sequence length="45" mass="5359">MSKRILRGTRRKKAKKSGFRIRMKTNSGCKIIRARRRKSRKVISI</sequence>
<evidence type="ECO:0000256" key="3">
    <source>
        <dbReference type="ARBA" id="ARBA00023274"/>
    </source>
</evidence>
<evidence type="ECO:0000256" key="1">
    <source>
        <dbReference type="ARBA" id="ARBA00010111"/>
    </source>
</evidence>
<name>A0A3G3MHR7_9FLOR</name>
<dbReference type="AlphaFoldDB" id="A0A3G3MHR7"/>
<comment type="similarity">
    <text evidence="1">Belongs to the bacterial ribosomal protein bL34 family.</text>
</comment>
<dbReference type="GO" id="GO:0006412">
    <property type="term" value="P:translation"/>
    <property type="evidence" value="ECO:0007669"/>
    <property type="project" value="InterPro"/>
</dbReference>
<protein>
    <submittedName>
        <fullName evidence="4">Ribosomal protein L34</fullName>
    </submittedName>
</protein>
<accession>A0A3G3MHR7</accession>
<proteinExistence type="inferred from homology"/>
<dbReference type="InterPro" id="IPR000271">
    <property type="entry name" value="Ribosomal_bL34"/>
</dbReference>
<dbReference type="Pfam" id="PF00468">
    <property type="entry name" value="Ribosomal_L34"/>
    <property type="match status" value="1"/>
</dbReference>
<dbReference type="GO" id="GO:0005840">
    <property type="term" value="C:ribosome"/>
    <property type="evidence" value="ECO:0007669"/>
    <property type="project" value="UniProtKB-KW"/>
</dbReference>
<dbReference type="EMBL" id="MH281629">
    <property type="protein sequence ID" value="AYR06373.1"/>
    <property type="molecule type" value="Genomic_DNA"/>
</dbReference>
<geneLocation type="plastid" evidence="4"/>
<dbReference type="HAMAP" id="MF_00391">
    <property type="entry name" value="Ribosomal_bL34"/>
    <property type="match status" value="1"/>
</dbReference>
<evidence type="ECO:0000256" key="2">
    <source>
        <dbReference type="ARBA" id="ARBA00022980"/>
    </source>
</evidence>
<keyword evidence="3" id="KW-0687">Ribonucleoprotein</keyword>
<keyword evidence="2 4" id="KW-0689">Ribosomal protein</keyword>
<dbReference type="Gene3D" id="1.10.287.3980">
    <property type="match status" value="1"/>
</dbReference>
<dbReference type="GO" id="GO:0003735">
    <property type="term" value="F:structural constituent of ribosome"/>
    <property type="evidence" value="ECO:0007669"/>
    <property type="project" value="InterPro"/>
</dbReference>
<keyword evidence="4" id="KW-0934">Plastid</keyword>
<organism evidence="4">
    <name type="scientific">Renouxia sp</name>
    <dbReference type="NCBI Taxonomy" id="2485823"/>
    <lineage>
        <taxon>Eukaryota</taxon>
        <taxon>Rhodophyta</taxon>
        <taxon>Florideophyceae</taxon>
        <taxon>Corallinophycidae</taxon>
        <taxon>Rhodogorgonales</taxon>
        <taxon>Rhodogorgonaceae</taxon>
        <taxon>Renouxia</taxon>
    </lineage>
</organism>
<dbReference type="NCBIfam" id="TIGR01030">
    <property type="entry name" value="rpmH_bact"/>
    <property type="match status" value="1"/>
</dbReference>
<dbReference type="GO" id="GO:1990904">
    <property type="term" value="C:ribonucleoprotein complex"/>
    <property type="evidence" value="ECO:0007669"/>
    <property type="project" value="UniProtKB-KW"/>
</dbReference>
<reference evidence="4" key="1">
    <citation type="journal article" date="2018" name="Genome Biol. Evol.">
        <title>Mitochondrial and Plastid Genomes from Coralline Red Algae Provide Insights into the Incongruent Evolutionary Histories of Organelles.</title>
        <authorList>
            <person name="Lee J."/>
            <person name="Song H.J."/>
            <person name="In Park S."/>
            <person name="Lee Y.M."/>
            <person name="Jeong S.Y."/>
            <person name="Oh Cho T."/>
            <person name="Kim J.H."/>
            <person name="Choi H.G."/>
            <person name="Choi C.G."/>
            <person name="Nelson W.A."/>
            <person name="Fredericq S."/>
            <person name="Bhattacharya D."/>
            <person name="Su Yoon H."/>
        </authorList>
    </citation>
    <scope>NUCLEOTIDE SEQUENCE</scope>
</reference>
<gene>
    <name evidence="4" type="primary">rpl34</name>
</gene>